<dbReference type="GO" id="GO:0022857">
    <property type="term" value="F:transmembrane transporter activity"/>
    <property type="evidence" value="ECO:0007669"/>
    <property type="project" value="InterPro"/>
</dbReference>
<evidence type="ECO:0000256" key="6">
    <source>
        <dbReference type="SAM" id="Phobius"/>
    </source>
</evidence>
<name>A0A7W5V3C1_9ACTN</name>
<feature type="transmembrane region" description="Helical" evidence="6">
    <location>
        <begin position="432"/>
        <end position="453"/>
    </location>
</feature>
<feature type="domain" description="Major facilitator superfamily (MFS) profile" evidence="7">
    <location>
        <begin position="1"/>
        <end position="454"/>
    </location>
</feature>
<feature type="transmembrane region" description="Helical" evidence="6">
    <location>
        <begin position="357"/>
        <end position="381"/>
    </location>
</feature>
<feature type="region of interest" description="Disordered" evidence="5">
    <location>
        <begin position="458"/>
        <end position="477"/>
    </location>
</feature>
<keyword evidence="4 6" id="KW-0472">Membrane</keyword>
<sequence>MPRSGFGVIGAPVLFIGVFQLLEMMLSPALPLIQRELSASPGELAWIFTGGLISSAISTPIIGRLADMYDKRTLLLTLMAITSAGALVSGLAPNVLVLIAGQAVQGVWLGMLPLTVGLFRDTLEPERGATGNGLVIGVAALASALGLVLAGPLTSALGYRWLFFLTLAGALVAALWAWRAVPHTPRAASGRVDWAGGLLLGVGLTLLMLGLTTSSSAGWTAPATLALFVSAALTLGLWTVVELRTADPLVDLRLLAGRSPAGVTAMGFLFGFASFGLVVALPMMLSLPVETGYGLGADTLWIGIYMFPLGIAGTLVAPLVGPMTRLLGRRAVLVLGSALVSAGTAVLAFWHSSPWQILVGVTILGLGGSIGLTSALNVVAADVPGDRAAGVSGVVFVAKSIGGTFGAQIGGMALAAGTVAGVPAESSFVDTYLLSALLGLLAVGAAFVIPSAVRDAQGGRPASAPTTKPAVPQGDTL</sequence>
<accession>A0A7W5V3C1</accession>
<dbReference type="EMBL" id="JACIBV010000001">
    <property type="protein sequence ID" value="MBB3725563.1"/>
    <property type="molecule type" value="Genomic_DNA"/>
</dbReference>
<dbReference type="PANTHER" id="PTHR42718">
    <property type="entry name" value="MAJOR FACILITATOR SUPERFAMILY MULTIDRUG TRANSPORTER MFSC"/>
    <property type="match status" value="1"/>
</dbReference>
<keyword evidence="2 6" id="KW-0812">Transmembrane</keyword>
<dbReference type="RefSeq" id="WP_183645073.1">
    <property type="nucleotide sequence ID" value="NZ_JACIBV010000001.1"/>
</dbReference>
<comment type="subcellular location">
    <subcellularLocation>
        <location evidence="1">Cell membrane</location>
        <topology evidence="1">Multi-pass membrane protein</topology>
    </subcellularLocation>
</comment>
<evidence type="ECO:0000313" key="9">
    <source>
        <dbReference type="Proteomes" id="UP000579945"/>
    </source>
</evidence>
<dbReference type="Proteomes" id="UP000579945">
    <property type="component" value="Unassembled WGS sequence"/>
</dbReference>
<dbReference type="InterPro" id="IPR011701">
    <property type="entry name" value="MFS"/>
</dbReference>
<reference evidence="8 9" key="1">
    <citation type="submission" date="2020-08" db="EMBL/GenBank/DDBJ databases">
        <title>Sequencing the genomes of 1000 actinobacteria strains.</title>
        <authorList>
            <person name="Klenk H.-P."/>
        </authorList>
    </citation>
    <scope>NUCLEOTIDE SEQUENCE [LARGE SCALE GENOMIC DNA]</scope>
    <source>
        <strain evidence="8 9">DSM 44320</strain>
    </source>
</reference>
<feature type="transmembrane region" description="Helical" evidence="6">
    <location>
        <begin position="393"/>
        <end position="420"/>
    </location>
</feature>
<gene>
    <name evidence="8" type="ORF">FHR33_001423</name>
</gene>
<dbReference type="AlphaFoldDB" id="A0A7W5V3C1"/>
<dbReference type="InterPro" id="IPR036259">
    <property type="entry name" value="MFS_trans_sf"/>
</dbReference>
<evidence type="ECO:0000256" key="3">
    <source>
        <dbReference type="ARBA" id="ARBA00022989"/>
    </source>
</evidence>
<feature type="transmembrane region" description="Helical" evidence="6">
    <location>
        <begin position="12"/>
        <end position="33"/>
    </location>
</feature>
<dbReference type="PANTHER" id="PTHR42718:SF35">
    <property type="entry name" value="BLL0718 PROTEIN"/>
    <property type="match status" value="1"/>
</dbReference>
<evidence type="ECO:0000256" key="1">
    <source>
        <dbReference type="ARBA" id="ARBA00004651"/>
    </source>
</evidence>
<feature type="transmembrane region" description="Helical" evidence="6">
    <location>
        <begin position="192"/>
        <end position="213"/>
    </location>
</feature>
<dbReference type="InterPro" id="IPR020846">
    <property type="entry name" value="MFS_dom"/>
</dbReference>
<dbReference type="GeneID" id="95387985"/>
<feature type="transmembrane region" description="Helical" evidence="6">
    <location>
        <begin position="131"/>
        <end position="153"/>
    </location>
</feature>
<feature type="transmembrane region" description="Helical" evidence="6">
    <location>
        <begin position="262"/>
        <end position="287"/>
    </location>
</feature>
<feature type="transmembrane region" description="Helical" evidence="6">
    <location>
        <begin position="299"/>
        <end position="320"/>
    </location>
</feature>
<comment type="caution">
    <text evidence="8">The sequence shown here is derived from an EMBL/GenBank/DDBJ whole genome shotgun (WGS) entry which is preliminary data.</text>
</comment>
<feature type="transmembrane region" description="Helical" evidence="6">
    <location>
        <begin position="332"/>
        <end position="351"/>
    </location>
</feature>
<evidence type="ECO:0000256" key="5">
    <source>
        <dbReference type="SAM" id="MobiDB-lite"/>
    </source>
</evidence>
<feature type="transmembrane region" description="Helical" evidence="6">
    <location>
        <begin position="45"/>
        <end position="66"/>
    </location>
</feature>
<dbReference type="Pfam" id="PF07690">
    <property type="entry name" value="MFS_1"/>
    <property type="match status" value="1"/>
</dbReference>
<evidence type="ECO:0000259" key="7">
    <source>
        <dbReference type="PROSITE" id="PS50850"/>
    </source>
</evidence>
<keyword evidence="3 6" id="KW-1133">Transmembrane helix</keyword>
<organism evidence="8 9">
    <name type="scientific">Nonomuraea dietziae</name>
    <dbReference type="NCBI Taxonomy" id="65515"/>
    <lineage>
        <taxon>Bacteria</taxon>
        <taxon>Bacillati</taxon>
        <taxon>Actinomycetota</taxon>
        <taxon>Actinomycetes</taxon>
        <taxon>Streptosporangiales</taxon>
        <taxon>Streptosporangiaceae</taxon>
        <taxon>Nonomuraea</taxon>
    </lineage>
</organism>
<dbReference type="SUPFAM" id="SSF103473">
    <property type="entry name" value="MFS general substrate transporter"/>
    <property type="match status" value="1"/>
</dbReference>
<feature type="transmembrane region" description="Helical" evidence="6">
    <location>
        <begin position="73"/>
        <end position="92"/>
    </location>
</feature>
<evidence type="ECO:0000313" key="8">
    <source>
        <dbReference type="EMBL" id="MBB3725563.1"/>
    </source>
</evidence>
<evidence type="ECO:0000256" key="2">
    <source>
        <dbReference type="ARBA" id="ARBA00022692"/>
    </source>
</evidence>
<protein>
    <submittedName>
        <fullName evidence="8">MFS family permease</fullName>
    </submittedName>
</protein>
<dbReference type="Gene3D" id="1.20.1250.20">
    <property type="entry name" value="MFS general substrate transporter like domains"/>
    <property type="match status" value="2"/>
</dbReference>
<feature type="transmembrane region" description="Helical" evidence="6">
    <location>
        <begin position="98"/>
        <end position="119"/>
    </location>
</feature>
<dbReference type="PROSITE" id="PS50850">
    <property type="entry name" value="MFS"/>
    <property type="match status" value="1"/>
</dbReference>
<keyword evidence="9" id="KW-1185">Reference proteome</keyword>
<feature type="transmembrane region" description="Helical" evidence="6">
    <location>
        <begin position="159"/>
        <end position="180"/>
    </location>
</feature>
<evidence type="ECO:0000256" key="4">
    <source>
        <dbReference type="ARBA" id="ARBA00023136"/>
    </source>
</evidence>
<dbReference type="GO" id="GO:0005886">
    <property type="term" value="C:plasma membrane"/>
    <property type="evidence" value="ECO:0007669"/>
    <property type="project" value="UniProtKB-SubCell"/>
</dbReference>
<feature type="transmembrane region" description="Helical" evidence="6">
    <location>
        <begin position="219"/>
        <end position="241"/>
    </location>
</feature>
<proteinExistence type="predicted"/>